<feature type="transmembrane region" description="Helical" evidence="12">
    <location>
        <begin position="129"/>
        <end position="151"/>
    </location>
</feature>
<evidence type="ECO:0000256" key="12">
    <source>
        <dbReference type="SAM" id="Phobius"/>
    </source>
</evidence>
<dbReference type="Pfam" id="PF03770">
    <property type="entry name" value="IPK"/>
    <property type="match status" value="2"/>
</dbReference>
<evidence type="ECO:0000313" key="14">
    <source>
        <dbReference type="Proteomes" id="UP000290572"/>
    </source>
</evidence>
<comment type="similarity">
    <text evidence="2 10">Belongs to the inositol phosphokinase (IPK) family.</text>
</comment>
<dbReference type="Gene3D" id="3.30.470.160">
    <property type="entry name" value="Inositol polyphosphate kinase"/>
    <property type="match status" value="2"/>
</dbReference>
<feature type="region of interest" description="Disordered" evidence="11">
    <location>
        <begin position="531"/>
        <end position="553"/>
    </location>
</feature>
<feature type="compositionally biased region" description="Polar residues" evidence="11">
    <location>
        <begin position="485"/>
        <end position="496"/>
    </location>
</feature>
<gene>
    <name evidence="13" type="ORF">ROHU_018918</name>
</gene>
<evidence type="ECO:0000256" key="4">
    <source>
        <dbReference type="ARBA" id="ARBA00022692"/>
    </source>
</evidence>
<dbReference type="Pfam" id="PF06775">
    <property type="entry name" value="Seipin"/>
    <property type="match status" value="2"/>
</dbReference>
<evidence type="ECO:0000256" key="10">
    <source>
        <dbReference type="RuleBase" id="RU363090"/>
    </source>
</evidence>
<protein>
    <recommendedName>
        <fullName evidence="10">Kinase</fullName>
        <ecNumber evidence="10">2.7.-.-</ecNumber>
    </recommendedName>
</protein>
<dbReference type="SUPFAM" id="SSF56104">
    <property type="entry name" value="SAICAR synthase-like"/>
    <property type="match status" value="1"/>
</dbReference>
<name>A0A498N481_LABRO</name>
<evidence type="ECO:0000256" key="6">
    <source>
        <dbReference type="ARBA" id="ARBA00022824"/>
    </source>
</evidence>
<organism evidence="13 14">
    <name type="scientific">Labeo rohita</name>
    <name type="common">Indian major carp</name>
    <name type="synonym">Cyprinus rohita</name>
    <dbReference type="NCBI Taxonomy" id="84645"/>
    <lineage>
        <taxon>Eukaryota</taxon>
        <taxon>Metazoa</taxon>
        <taxon>Chordata</taxon>
        <taxon>Craniata</taxon>
        <taxon>Vertebrata</taxon>
        <taxon>Euteleostomi</taxon>
        <taxon>Actinopterygii</taxon>
        <taxon>Neopterygii</taxon>
        <taxon>Teleostei</taxon>
        <taxon>Ostariophysi</taxon>
        <taxon>Cypriniformes</taxon>
        <taxon>Cyprinidae</taxon>
        <taxon>Labeoninae</taxon>
        <taxon>Labeonini</taxon>
        <taxon>Labeo</taxon>
    </lineage>
</organism>
<dbReference type="EMBL" id="QBIY01011822">
    <property type="protein sequence ID" value="RXN29189.1"/>
    <property type="molecule type" value="Genomic_DNA"/>
</dbReference>
<comment type="subcellular location">
    <subcellularLocation>
        <location evidence="1">Endoplasmic reticulum membrane</location>
        <topology evidence="1">Multi-pass membrane protein</topology>
    </subcellularLocation>
</comment>
<dbReference type="InterPro" id="IPR009617">
    <property type="entry name" value="Seipin"/>
</dbReference>
<keyword evidence="6" id="KW-0256">Endoplasmic reticulum</keyword>
<dbReference type="AlphaFoldDB" id="A0A498N481"/>
<keyword evidence="5 10" id="KW-0418">Kinase</keyword>
<dbReference type="GO" id="GO:0005789">
    <property type="term" value="C:endoplasmic reticulum membrane"/>
    <property type="evidence" value="ECO:0007669"/>
    <property type="project" value="UniProtKB-SubCell"/>
</dbReference>
<dbReference type="GO" id="GO:0046854">
    <property type="term" value="P:phosphatidylinositol phosphate biosynthetic process"/>
    <property type="evidence" value="ECO:0007669"/>
    <property type="project" value="TreeGrafter"/>
</dbReference>
<keyword evidence="7 12" id="KW-1133">Transmembrane helix</keyword>
<dbReference type="PANTHER" id="PTHR12400:SF77">
    <property type="entry name" value="KINASE"/>
    <property type="match status" value="1"/>
</dbReference>
<evidence type="ECO:0000256" key="11">
    <source>
        <dbReference type="SAM" id="MobiDB-lite"/>
    </source>
</evidence>
<dbReference type="EC" id="2.7.-.-" evidence="10"/>
<evidence type="ECO:0000256" key="1">
    <source>
        <dbReference type="ARBA" id="ARBA00004477"/>
    </source>
</evidence>
<dbReference type="InterPro" id="IPR038286">
    <property type="entry name" value="IPK_sf"/>
</dbReference>
<accession>A0A498N481</accession>
<evidence type="ECO:0000256" key="5">
    <source>
        <dbReference type="ARBA" id="ARBA00022777"/>
    </source>
</evidence>
<dbReference type="GO" id="GO:0032958">
    <property type="term" value="P:inositol phosphate biosynthetic process"/>
    <property type="evidence" value="ECO:0007669"/>
    <property type="project" value="InterPro"/>
</dbReference>
<dbReference type="Proteomes" id="UP000290572">
    <property type="component" value="Unassembled WGS sequence"/>
</dbReference>
<reference evidence="13 14" key="1">
    <citation type="submission" date="2018-03" db="EMBL/GenBank/DDBJ databases">
        <title>Draft genome sequence of Rohu Carp (Labeo rohita).</title>
        <authorList>
            <person name="Das P."/>
            <person name="Kushwaha B."/>
            <person name="Joshi C.G."/>
            <person name="Kumar D."/>
            <person name="Nagpure N.S."/>
            <person name="Sahoo L."/>
            <person name="Das S.P."/>
            <person name="Bit A."/>
            <person name="Patnaik S."/>
            <person name="Meher P.K."/>
            <person name="Jayasankar P."/>
            <person name="Koringa P.G."/>
            <person name="Patel N.V."/>
            <person name="Hinsu A.T."/>
            <person name="Kumar R."/>
            <person name="Pandey M."/>
            <person name="Agarwal S."/>
            <person name="Srivastava S."/>
            <person name="Singh M."/>
            <person name="Iquebal M.A."/>
            <person name="Jaiswal S."/>
            <person name="Angadi U.B."/>
            <person name="Kumar N."/>
            <person name="Raza M."/>
            <person name="Shah T.M."/>
            <person name="Rai A."/>
            <person name="Jena J.K."/>
        </authorList>
    </citation>
    <scope>NUCLEOTIDE SEQUENCE [LARGE SCALE GENOMIC DNA]</scope>
    <source>
        <strain evidence="13">DASCIFA01</strain>
        <tissue evidence="13">Testis</tissue>
    </source>
</reference>
<keyword evidence="9 12" id="KW-0472">Membrane</keyword>
<feature type="region of interest" description="Disordered" evidence="11">
    <location>
        <begin position="167"/>
        <end position="196"/>
    </location>
</feature>
<feature type="compositionally biased region" description="Acidic residues" evidence="11">
    <location>
        <begin position="543"/>
        <end position="553"/>
    </location>
</feature>
<dbReference type="GO" id="GO:0005634">
    <property type="term" value="C:nucleus"/>
    <property type="evidence" value="ECO:0007669"/>
    <property type="project" value="TreeGrafter"/>
</dbReference>
<dbReference type="GO" id="GO:0140042">
    <property type="term" value="P:lipid droplet formation"/>
    <property type="evidence" value="ECO:0007669"/>
    <property type="project" value="UniProtKB-ARBA"/>
</dbReference>
<evidence type="ECO:0000256" key="3">
    <source>
        <dbReference type="ARBA" id="ARBA00022679"/>
    </source>
</evidence>
<dbReference type="PANTHER" id="PTHR12400">
    <property type="entry name" value="INOSITOL POLYPHOSPHATE KINASE"/>
    <property type="match status" value="1"/>
</dbReference>
<keyword evidence="3 10" id="KW-0808">Transferase</keyword>
<dbReference type="GO" id="GO:0000828">
    <property type="term" value="F:inositol hexakisphosphate kinase activity"/>
    <property type="evidence" value="ECO:0007669"/>
    <property type="project" value="TreeGrafter"/>
</dbReference>
<keyword evidence="8" id="KW-0443">Lipid metabolism</keyword>
<evidence type="ECO:0000256" key="2">
    <source>
        <dbReference type="ARBA" id="ARBA00007374"/>
    </source>
</evidence>
<evidence type="ECO:0000256" key="8">
    <source>
        <dbReference type="ARBA" id="ARBA00023098"/>
    </source>
</evidence>
<comment type="caution">
    <text evidence="13">The sequence shown here is derived from an EMBL/GenBank/DDBJ whole genome shotgun (WGS) entry which is preliminary data.</text>
</comment>
<sequence>MQSTMEDFDSEDCGVQDVGPQICGLVVQILETMAALLVRVMTYGQPYQISLELEMPESPANQELGMFLVKMTPYSKAGQTVDASSRSYKPSIGAIIEIHSQHIQIYRAHLYIFAHFTGIRYLLYHFPLISALTGVLSNFTFLSLIIVLSFLQFNLSRRTTLGKAVMQQEENNEPDDLSDQSEPQDEDKATAHFLDPPTITENIDTMECNSAEMEESIPDMGVDESDSDFRELAEDEPICEPRDGEMILRHRHLSQGMLQSTDDIDKTLSSSRAHNKKTRVSSISDKNYFLSGFMKNLDSPPEGMSTLSEQKSNGSDGESIRDVIEERIFDFSPSSINQSSHIKKTGFRTRPKLASAHAVLSSKLEDPTEMETNAYEEAEDMKPEPPEGVFMDPLPIPAGETSKDKDIEEQKVKKRVMAGENLVEEGSKVVLNAATRKSLWRSKIELRERLKEGMRERLGASLESIDESNEGDFSNKRLHRKKSWGSRQRNTQTVGSSRDGEHNMEGSIEKDGAEELVPHPVLSRVLFHSSASSSSSFNNSSAESDEVFSENEDTVARRQTMKKALMSDALCQFVPHYFGHISQDSEQYIRLEDLLSGLKNPVIMDCKMGVRTYQEEEIIKARSKTSVRSDMYQKMVKVDPTAPTAEEHVQKGVTKLRYLQWRDDSSSTSSLGFRIEGIVMENGKVLRDFYKTRTEAQVTETLLTFTRRQVHILIIGSSLLFVHDSNSKANIWMIDFGKTIPTPEDVHLRHDIPWVEGNREDGYLIGLTSLITLLGEAIKQAGEQS</sequence>
<dbReference type="InterPro" id="IPR005522">
    <property type="entry name" value="IPK"/>
</dbReference>
<dbReference type="CDD" id="cd23995">
    <property type="entry name" value="Seipin_BSCL2_like"/>
    <property type="match status" value="1"/>
</dbReference>
<feature type="compositionally biased region" description="Low complexity" evidence="11">
    <location>
        <begin position="531"/>
        <end position="542"/>
    </location>
</feature>
<proteinExistence type="inferred from homology"/>
<dbReference type="STRING" id="84645.A0A498N481"/>
<feature type="region of interest" description="Disordered" evidence="11">
    <location>
        <begin position="467"/>
        <end position="505"/>
    </location>
</feature>
<evidence type="ECO:0000256" key="9">
    <source>
        <dbReference type="ARBA" id="ARBA00023136"/>
    </source>
</evidence>
<feature type="compositionally biased region" description="Acidic residues" evidence="11">
    <location>
        <begin position="170"/>
        <end position="185"/>
    </location>
</feature>
<evidence type="ECO:0000313" key="13">
    <source>
        <dbReference type="EMBL" id="RXN29189.1"/>
    </source>
</evidence>
<keyword evidence="14" id="KW-1185">Reference proteome</keyword>
<keyword evidence="4 12" id="KW-0812">Transmembrane</keyword>
<evidence type="ECO:0000256" key="7">
    <source>
        <dbReference type="ARBA" id="ARBA00022989"/>
    </source>
</evidence>